<comment type="similarity">
    <text evidence="1">Belongs to the short-chain fatty acyl-CoA assimilation regulator (ScfR) family.</text>
</comment>
<evidence type="ECO:0000313" key="4">
    <source>
        <dbReference type="Proteomes" id="UP001209755"/>
    </source>
</evidence>
<dbReference type="InterPro" id="IPR010359">
    <property type="entry name" value="IrrE_HExxH"/>
</dbReference>
<sequence>MDNKFNPKRLSLARQRRRLTGKGLAQAAGLSAMAVSRLENGLSDPDNATISALASALRYPAAFFFADDPDELDTASVSFRSLTKMSAKEKAAAQAAGILGLEISDWLEKEFRLPEADFVDLSYEANPEAAAKAVRTYWGLGEKPITNMLGLLEVKGVRVFSLSEATKNVDAFSFWRDERPFIFLNNFKTAERSIFDSAHELAHLVMHRHAGTQPGDQPSRIAEREADGFASAFLMPANDVRSRLPRFITVDVILKAKARWRVSAMALAYRAHRLGLMTDWQYKSACIELGRRGYRTDEPNGVERETSAVWRKVLAALWSERTTRDEIAAKVNLPPDELEGLIGGLVGPAVRPERASNPPKLRLA</sequence>
<dbReference type="EMBL" id="JAOQNS010000024">
    <property type="protein sequence ID" value="MCW2310278.1"/>
    <property type="molecule type" value="Genomic_DNA"/>
</dbReference>
<evidence type="ECO:0000259" key="2">
    <source>
        <dbReference type="PROSITE" id="PS50943"/>
    </source>
</evidence>
<dbReference type="Gene3D" id="1.10.260.40">
    <property type="entry name" value="lambda repressor-like DNA-binding domains"/>
    <property type="match status" value="1"/>
</dbReference>
<reference evidence="4" key="1">
    <citation type="submission" date="2023-07" db="EMBL/GenBank/DDBJ databases">
        <title>Genome sequencing of Purple Non-Sulfur Bacteria from various extreme environments.</title>
        <authorList>
            <person name="Mayer M."/>
        </authorList>
    </citation>
    <scope>NUCLEOTIDE SEQUENCE [LARGE SCALE GENOMIC DNA]</scope>
    <source>
        <strain evidence="4">DSM 17935</strain>
    </source>
</reference>
<feature type="domain" description="HTH cro/C1-type" evidence="2">
    <location>
        <begin position="10"/>
        <end position="64"/>
    </location>
</feature>
<dbReference type="SMART" id="SM00530">
    <property type="entry name" value="HTH_XRE"/>
    <property type="match status" value="1"/>
</dbReference>
<dbReference type="PANTHER" id="PTHR43236:SF1">
    <property type="entry name" value="BLL7220 PROTEIN"/>
    <property type="match status" value="1"/>
</dbReference>
<comment type="caution">
    <text evidence="3">The sequence shown here is derived from an EMBL/GenBank/DDBJ whole genome shotgun (WGS) entry which is preliminary data.</text>
</comment>
<organism evidence="3 4">
    <name type="scientific">Rhodobium gokarnense</name>
    <dbReference type="NCBI Taxonomy" id="364296"/>
    <lineage>
        <taxon>Bacteria</taxon>
        <taxon>Pseudomonadati</taxon>
        <taxon>Pseudomonadota</taxon>
        <taxon>Alphaproteobacteria</taxon>
        <taxon>Hyphomicrobiales</taxon>
        <taxon>Rhodobiaceae</taxon>
        <taxon>Rhodobium</taxon>
    </lineage>
</organism>
<keyword evidence="4" id="KW-1185">Reference proteome</keyword>
<dbReference type="Pfam" id="PF01381">
    <property type="entry name" value="HTH_3"/>
    <property type="match status" value="1"/>
</dbReference>
<evidence type="ECO:0000256" key="1">
    <source>
        <dbReference type="ARBA" id="ARBA00007227"/>
    </source>
</evidence>
<dbReference type="InterPro" id="IPR001387">
    <property type="entry name" value="Cro/C1-type_HTH"/>
</dbReference>
<name>A0ABT3HIP6_9HYPH</name>
<dbReference type="PANTHER" id="PTHR43236">
    <property type="entry name" value="ANTITOXIN HIGA1"/>
    <property type="match status" value="1"/>
</dbReference>
<dbReference type="InterPro" id="IPR052345">
    <property type="entry name" value="Rad_response_metalloprotease"/>
</dbReference>
<accession>A0ABT3HIP6</accession>
<dbReference type="Gene3D" id="1.10.10.2910">
    <property type="match status" value="1"/>
</dbReference>
<dbReference type="RefSeq" id="WP_264603841.1">
    <property type="nucleotide sequence ID" value="NZ_JAOQNS010000024.1"/>
</dbReference>
<gene>
    <name evidence="3" type="ORF">M2319_004645</name>
</gene>
<dbReference type="SUPFAM" id="SSF47413">
    <property type="entry name" value="lambda repressor-like DNA-binding domains"/>
    <property type="match status" value="1"/>
</dbReference>
<dbReference type="Pfam" id="PF06114">
    <property type="entry name" value="Peptidase_M78"/>
    <property type="match status" value="1"/>
</dbReference>
<dbReference type="PROSITE" id="PS50943">
    <property type="entry name" value="HTH_CROC1"/>
    <property type="match status" value="1"/>
</dbReference>
<dbReference type="Proteomes" id="UP001209755">
    <property type="component" value="Unassembled WGS sequence"/>
</dbReference>
<proteinExistence type="inferred from homology"/>
<evidence type="ECO:0000313" key="3">
    <source>
        <dbReference type="EMBL" id="MCW2310278.1"/>
    </source>
</evidence>
<dbReference type="CDD" id="cd00093">
    <property type="entry name" value="HTH_XRE"/>
    <property type="match status" value="1"/>
</dbReference>
<dbReference type="InterPro" id="IPR010982">
    <property type="entry name" value="Lambda_DNA-bd_dom_sf"/>
</dbReference>
<protein>
    <submittedName>
        <fullName evidence="3">Zn-dependent peptidase ImmA (M78 family)/DNA-binding XRE family transcriptional regulator</fullName>
    </submittedName>
</protein>